<dbReference type="OrthoDB" id="25394at2"/>
<dbReference type="InterPro" id="IPR003111">
    <property type="entry name" value="Lon_prtase_N"/>
</dbReference>
<dbReference type="InterPro" id="IPR046336">
    <property type="entry name" value="Lon_prtase_N_sf"/>
</dbReference>
<accession>A0A0U4B5Y7</accession>
<dbReference type="Proteomes" id="UP000067689">
    <property type="component" value="Chromosome"/>
</dbReference>
<dbReference type="PANTHER" id="PTHR46732:SF8">
    <property type="entry name" value="ATP-DEPENDENT PROTEASE LA (LON) DOMAIN PROTEIN"/>
    <property type="match status" value="1"/>
</dbReference>
<dbReference type="PROSITE" id="PS51787">
    <property type="entry name" value="LON_N"/>
    <property type="match status" value="1"/>
</dbReference>
<evidence type="ECO:0000313" key="3">
    <source>
        <dbReference type="Proteomes" id="UP000067689"/>
    </source>
</evidence>
<dbReference type="Gene3D" id="2.30.130.40">
    <property type="entry name" value="LON domain-like"/>
    <property type="match status" value="1"/>
</dbReference>
<dbReference type="PANTHER" id="PTHR46732">
    <property type="entry name" value="ATP-DEPENDENT PROTEASE LA (LON) DOMAIN PROTEIN"/>
    <property type="match status" value="1"/>
</dbReference>
<organism evidence="2 3">
    <name type="scientific">Aeromicrobium erythreum</name>
    <dbReference type="NCBI Taxonomy" id="2041"/>
    <lineage>
        <taxon>Bacteria</taxon>
        <taxon>Bacillati</taxon>
        <taxon>Actinomycetota</taxon>
        <taxon>Actinomycetes</taxon>
        <taxon>Propionibacteriales</taxon>
        <taxon>Nocardioidaceae</taxon>
        <taxon>Aeromicrobium</taxon>
    </lineage>
</organism>
<protein>
    <recommendedName>
        <fullName evidence="1">Lon N-terminal domain-containing protein</fullName>
    </recommendedName>
</protein>
<gene>
    <name evidence="2" type="ORF">AERYTH_01505</name>
</gene>
<dbReference type="AlphaFoldDB" id="A0A0U4B5Y7"/>
<dbReference type="SMART" id="SM00464">
    <property type="entry name" value="LON"/>
    <property type="match status" value="1"/>
</dbReference>
<sequence>MTAMPMFPLGTVLLPGGLLPLRLFEPRYLALLADVLADDEPEIGFVLIERGVETGGGDSRFSTATVGRVVQVEPRQQEMGLVAVGGRRVEVEGWLPEDPYPRAKVRELPPLELDVDLVAVAEVHERATTAAVRLGAMPPEPPPHDLEAACWHLADGCPMGPYDRLGLLRATSASALLAAVDDAYEQAVALHEAFGSGG</sequence>
<dbReference type="EMBL" id="CP011502">
    <property type="protein sequence ID" value="ALX03465.1"/>
    <property type="molecule type" value="Genomic_DNA"/>
</dbReference>
<keyword evidence="3" id="KW-1185">Reference proteome</keyword>
<dbReference type="SUPFAM" id="SSF88697">
    <property type="entry name" value="PUA domain-like"/>
    <property type="match status" value="1"/>
</dbReference>
<dbReference type="Pfam" id="PF02190">
    <property type="entry name" value="LON_substr_bdg"/>
    <property type="match status" value="1"/>
</dbReference>
<evidence type="ECO:0000259" key="1">
    <source>
        <dbReference type="PROSITE" id="PS51787"/>
    </source>
</evidence>
<proteinExistence type="predicted"/>
<name>A0A0U4B5Y7_9ACTN</name>
<dbReference type="STRING" id="2041.AERYTH_01505"/>
<reference evidence="2 3" key="1">
    <citation type="journal article" date="1991" name="Int. J. Syst. Bacteriol.">
        <title>Description of the erythromycin-producing bacterium Arthrobacter sp. strain NRRL B-3381 as Aeromicrobium erythreum gen. nov., sp. nov.</title>
        <authorList>
            <person name="Miller E.S."/>
            <person name="Woese C.R."/>
            <person name="Brenner S."/>
        </authorList>
    </citation>
    <scope>NUCLEOTIDE SEQUENCE [LARGE SCALE GENOMIC DNA]</scope>
    <source>
        <strain evidence="2 3">AR18</strain>
    </source>
</reference>
<feature type="domain" description="Lon N-terminal" evidence="1">
    <location>
        <begin position="1"/>
        <end position="188"/>
    </location>
</feature>
<dbReference type="KEGG" id="aer:AERYTH_01505"/>
<dbReference type="InterPro" id="IPR015947">
    <property type="entry name" value="PUA-like_sf"/>
</dbReference>
<dbReference type="PATRIC" id="fig|2041.4.peg.319"/>
<evidence type="ECO:0000313" key="2">
    <source>
        <dbReference type="EMBL" id="ALX03465.1"/>
    </source>
</evidence>